<feature type="domain" description="Carboxymuconolactone decarboxylase-like" evidence="1">
    <location>
        <begin position="171"/>
        <end position="253"/>
    </location>
</feature>
<dbReference type="Pfam" id="PF02627">
    <property type="entry name" value="CMD"/>
    <property type="match status" value="2"/>
</dbReference>
<proteinExistence type="predicted"/>
<dbReference type="InterPro" id="IPR003779">
    <property type="entry name" value="CMD-like"/>
</dbReference>
<dbReference type="Gene3D" id="1.20.1290.10">
    <property type="entry name" value="AhpD-like"/>
    <property type="match status" value="1"/>
</dbReference>
<dbReference type="InterPro" id="IPR029032">
    <property type="entry name" value="AhpD-like"/>
</dbReference>
<dbReference type="Proteomes" id="UP000886786">
    <property type="component" value="Unassembled WGS sequence"/>
</dbReference>
<dbReference type="PANTHER" id="PTHR33570:SF2">
    <property type="entry name" value="CARBOXYMUCONOLACTONE DECARBOXYLASE-LIKE DOMAIN-CONTAINING PROTEIN"/>
    <property type="match status" value="1"/>
</dbReference>
<evidence type="ECO:0000313" key="2">
    <source>
        <dbReference type="EMBL" id="HIQ90388.1"/>
    </source>
</evidence>
<dbReference type="EMBL" id="DVFV01000040">
    <property type="protein sequence ID" value="HIQ90388.1"/>
    <property type="molecule type" value="Genomic_DNA"/>
</dbReference>
<comment type="caution">
    <text evidence="2">The sequence shown here is derived from an EMBL/GenBank/DDBJ whole genome shotgun (WGS) entry which is preliminary data.</text>
</comment>
<protein>
    <submittedName>
        <fullName evidence="2">Carboxymuconolactone decarboxylase family protein</fullName>
    </submittedName>
</protein>
<dbReference type="GO" id="GO:0051920">
    <property type="term" value="F:peroxiredoxin activity"/>
    <property type="evidence" value="ECO:0007669"/>
    <property type="project" value="InterPro"/>
</dbReference>
<sequence>MMITKKALENHDSIFEGVKYAPAGETRPMGETNPEYVETFLNFAFDEVYDHGSYDKKLRWMVILASMIAQNTRDRYKVFLAAGLNIGITPEEVMEIVYQAVPYCGIARVFDIIYDTNAVLEANGVKLPVKGGIRVSHENRFKEGLKVQKSIFGDENIDNMRNNAPEDEKHIQDYLSANCFGDYYTRSYLDVRTREVLTLAMLISLGGCEPQVKSHIQGNLNVGNTREFLIETVTQLLPYIGYPRALNALRCIDEVTK</sequence>
<accession>A0A9D0ZQM2</accession>
<dbReference type="PANTHER" id="PTHR33570">
    <property type="entry name" value="4-CARBOXYMUCONOLACTONE DECARBOXYLASE FAMILY PROTEIN"/>
    <property type="match status" value="1"/>
</dbReference>
<dbReference type="AlphaFoldDB" id="A0A9D0ZQM2"/>
<dbReference type="SUPFAM" id="SSF69118">
    <property type="entry name" value="AhpD-like"/>
    <property type="match status" value="1"/>
</dbReference>
<feature type="domain" description="Carboxymuconolactone decarboxylase-like" evidence="1">
    <location>
        <begin position="34"/>
        <end position="109"/>
    </location>
</feature>
<evidence type="ECO:0000259" key="1">
    <source>
        <dbReference type="Pfam" id="PF02627"/>
    </source>
</evidence>
<reference evidence="2" key="1">
    <citation type="submission" date="2020-10" db="EMBL/GenBank/DDBJ databases">
        <authorList>
            <person name="Gilroy R."/>
        </authorList>
    </citation>
    <scope>NUCLEOTIDE SEQUENCE</scope>
    <source>
        <strain evidence="2">CHK147-3167</strain>
    </source>
</reference>
<name>A0A9D0ZQM2_9FIRM</name>
<evidence type="ECO:0000313" key="3">
    <source>
        <dbReference type="Proteomes" id="UP000886786"/>
    </source>
</evidence>
<dbReference type="InterPro" id="IPR052512">
    <property type="entry name" value="4CMD/NDH-1_regulator"/>
</dbReference>
<gene>
    <name evidence="2" type="ORF">IAB27_02010</name>
</gene>
<organism evidence="2 3">
    <name type="scientific">Candidatus Coprosoma intestinipullorum</name>
    <dbReference type="NCBI Taxonomy" id="2840752"/>
    <lineage>
        <taxon>Bacteria</taxon>
        <taxon>Bacillati</taxon>
        <taxon>Bacillota</taxon>
        <taxon>Bacillota incertae sedis</taxon>
        <taxon>Candidatus Coprosoma</taxon>
    </lineage>
</organism>
<reference evidence="2" key="2">
    <citation type="journal article" date="2021" name="PeerJ">
        <title>Extensive microbial diversity within the chicken gut microbiome revealed by metagenomics and culture.</title>
        <authorList>
            <person name="Gilroy R."/>
            <person name="Ravi A."/>
            <person name="Getino M."/>
            <person name="Pursley I."/>
            <person name="Horton D.L."/>
            <person name="Alikhan N.F."/>
            <person name="Baker D."/>
            <person name="Gharbi K."/>
            <person name="Hall N."/>
            <person name="Watson M."/>
            <person name="Adriaenssens E.M."/>
            <person name="Foster-Nyarko E."/>
            <person name="Jarju S."/>
            <person name="Secka A."/>
            <person name="Antonio M."/>
            <person name="Oren A."/>
            <person name="Chaudhuri R.R."/>
            <person name="La Ragione R."/>
            <person name="Hildebrand F."/>
            <person name="Pallen M.J."/>
        </authorList>
    </citation>
    <scope>NUCLEOTIDE SEQUENCE</scope>
    <source>
        <strain evidence="2">CHK147-3167</strain>
    </source>
</reference>